<dbReference type="Gene3D" id="1.20.1280.20">
    <property type="entry name" value="HscB, C-terminal domain"/>
    <property type="match status" value="1"/>
</dbReference>
<evidence type="ECO:0000256" key="3">
    <source>
        <dbReference type="ARBA" id="ARBA00025596"/>
    </source>
</evidence>
<dbReference type="NCBIfam" id="TIGR00714">
    <property type="entry name" value="hscB"/>
    <property type="match status" value="1"/>
</dbReference>
<dbReference type="KEGG" id="odi:ODI_R1891"/>
<dbReference type="GO" id="GO:0001671">
    <property type="term" value="F:ATPase activator activity"/>
    <property type="evidence" value="ECO:0007669"/>
    <property type="project" value="InterPro"/>
</dbReference>
<dbReference type="GO" id="GO:0051259">
    <property type="term" value="P:protein complex oligomerization"/>
    <property type="evidence" value="ECO:0007669"/>
    <property type="project" value="InterPro"/>
</dbReference>
<dbReference type="CDD" id="cd06257">
    <property type="entry name" value="DnaJ"/>
    <property type="match status" value="1"/>
</dbReference>
<dbReference type="GO" id="GO:0044571">
    <property type="term" value="P:[2Fe-2S] cluster assembly"/>
    <property type="evidence" value="ECO:0007669"/>
    <property type="project" value="InterPro"/>
</dbReference>
<evidence type="ECO:0000256" key="2">
    <source>
        <dbReference type="ARBA" id="ARBA00023186"/>
    </source>
</evidence>
<dbReference type="EMBL" id="FLRC01000017">
    <property type="protein sequence ID" value="SBT25365.1"/>
    <property type="molecule type" value="Genomic_DNA"/>
</dbReference>
<sequence length="174" mass="19515">MADDHFSLFGLPRAFALDADALERAWRDVAARVHPDRYATASAAEKRVAMQWSARANEAYRTLRDPLQRARYLCETDGVDLQTESNTAMSPDFLMQQMAWREALDDARESGDPQQFAALAEELRDAERELGATVGALLDEKQDVAQAGLRVREWMFLDRLAEALRAEAGATSPR</sequence>
<keyword evidence="8" id="KW-1185">Reference proteome</keyword>
<dbReference type="SUPFAM" id="SSF47144">
    <property type="entry name" value="HSC20 (HSCB), C-terminal oligomerisation domain"/>
    <property type="match status" value="1"/>
</dbReference>
<evidence type="ECO:0000313" key="8">
    <source>
        <dbReference type="Proteomes" id="UP000078558"/>
    </source>
</evidence>
<dbReference type="PANTHER" id="PTHR14021">
    <property type="entry name" value="IRON-SULFUR CLUSTER CO-CHAPERONE PROTEIN HSCB"/>
    <property type="match status" value="1"/>
</dbReference>
<dbReference type="Proteomes" id="UP000078558">
    <property type="component" value="Chromosome I"/>
</dbReference>
<dbReference type="EMBL" id="LT907988">
    <property type="protein sequence ID" value="SOE49175.1"/>
    <property type="molecule type" value="Genomic_DNA"/>
</dbReference>
<comment type="function">
    <text evidence="3 4">Co-chaperone involved in the maturation of iron-sulfur cluster-containing proteins. Seems to help targeting proteins to be folded toward HscA.</text>
</comment>
<dbReference type="NCBIfam" id="NF002935">
    <property type="entry name" value="PRK03578.1"/>
    <property type="match status" value="1"/>
</dbReference>
<protein>
    <recommendedName>
        <fullName evidence="4">Co-chaperone protein HscB homolog</fullName>
    </recommendedName>
</protein>
<comment type="similarity">
    <text evidence="1 4">Belongs to the HscB family.</text>
</comment>
<dbReference type="GO" id="GO:1990230">
    <property type="term" value="C:iron-sulfur cluster transfer complex"/>
    <property type="evidence" value="ECO:0007669"/>
    <property type="project" value="TreeGrafter"/>
</dbReference>
<dbReference type="InterPro" id="IPR009073">
    <property type="entry name" value="HscB_oligo_C"/>
</dbReference>
<evidence type="ECO:0000313" key="6">
    <source>
        <dbReference type="EMBL" id="SBT25365.1"/>
    </source>
</evidence>
<dbReference type="Gene3D" id="1.10.287.110">
    <property type="entry name" value="DnaJ domain"/>
    <property type="match status" value="1"/>
</dbReference>
<comment type="subunit">
    <text evidence="4">Interacts with HscA and stimulates its ATPase activity.</text>
</comment>
<dbReference type="Pfam" id="PF07743">
    <property type="entry name" value="HSCB_C"/>
    <property type="match status" value="1"/>
</dbReference>
<dbReference type="HAMAP" id="MF_00682">
    <property type="entry name" value="HscB"/>
    <property type="match status" value="1"/>
</dbReference>
<dbReference type="PROSITE" id="PS50076">
    <property type="entry name" value="DNAJ_2"/>
    <property type="match status" value="1"/>
</dbReference>
<dbReference type="InterPro" id="IPR001623">
    <property type="entry name" value="DnaJ_domain"/>
</dbReference>
<dbReference type="InterPro" id="IPR004640">
    <property type="entry name" value="HscB"/>
</dbReference>
<dbReference type="RefSeq" id="WP_067753190.1">
    <property type="nucleotide sequence ID" value="NZ_LT907988.1"/>
</dbReference>
<evidence type="ECO:0000313" key="7">
    <source>
        <dbReference type="EMBL" id="SOE49175.1"/>
    </source>
</evidence>
<dbReference type="OrthoDB" id="287587at2"/>
<evidence type="ECO:0000256" key="4">
    <source>
        <dbReference type="HAMAP-Rule" id="MF_00682"/>
    </source>
</evidence>
<dbReference type="SMART" id="SM00271">
    <property type="entry name" value="DnaJ"/>
    <property type="match status" value="1"/>
</dbReference>
<accession>A0A1C3K1T4</accession>
<dbReference type="SUPFAM" id="SSF46565">
    <property type="entry name" value="Chaperone J-domain"/>
    <property type="match status" value="1"/>
</dbReference>
<dbReference type="GO" id="GO:0006457">
    <property type="term" value="P:protein folding"/>
    <property type="evidence" value="ECO:0007669"/>
    <property type="project" value="UniProtKB-UniRule"/>
</dbReference>
<dbReference type="PANTHER" id="PTHR14021:SF15">
    <property type="entry name" value="IRON-SULFUR CLUSTER CO-CHAPERONE PROTEIN HSCB"/>
    <property type="match status" value="1"/>
</dbReference>
<keyword evidence="2 4" id="KW-0143">Chaperone</keyword>
<gene>
    <name evidence="4" type="primary">hscB</name>
    <name evidence="6" type="ORF">ODI_03668</name>
    <name evidence="7" type="ORF">ODI_R1891</name>
</gene>
<dbReference type="InterPro" id="IPR036869">
    <property type="entry name" value="J_dom_sf"/>
</dbReference>
<dbReference type="InterPro" id="IPR036386">
    <property type="entry name" value="HscB_C_sf"/>
</dbReference>
<organism evidence="6 8">
    <name type="scientific">Orrella dioscoreae</name>
    <dbReference type="NCBI Taxonomy" id="1851544"/>
    <lineage>
        <taxon>Bacteria</taxon>
        <taxon>Pseudomonadati</taxon>
        <taxon>Pseudomonadota</taxon>
        <taxon>Betaproteobacteria</taxon>
        <taxon>Burkholderiales</taxon>
        <taxon>Alcaligenaceae</taxon>
        <taxon>Orrella</taxon>
    </lineage>
</organism>
<reference evidence="7 8" key="2">
    <citation type="submission" date="2017-08" db="EMBL/GenBank/DDBJ databases">
        <authorList>
            <person name="de Groot N.N."/>
        </authorList>
    </citation>
    <scope>NUCLEOTIDE SEQUENCE [LARGE SCALE GENOMIC DNA]</scope>
    <source>
        <strain evidence="7">Orrdi1</strain>
    </source>
</reference>
<dbReference type="GO" id="GO:0051087">
    <property type="term" value="F:protein-folding chaperone binding"/>
    <property type="evidence" value="ECO:0007669"/>
    <property type="project" value="InterPro"/>
</dbReference>
<feature type="domain" description="J" evidence="5">
    <location>
        <begin position="4"/>
        <end position="76"/>
    </location>
</feature>
<dbReference type="STRING" id="1851544.ODI_03668"/>
<evidence type="ECO:0000256" key="1">
    <source>
        <dbReference type="ARBA" id="ARBA00010476"/>
    </source>
</evidence>
<evidence type="ECO:0000259" key="5">
    <source>
        <dbReference type="PROSITE" id="PS50076"/>
    </source>
</evidence>
<proteinExistence type="inferred from homology"/>
<dbReference type="AlphaFoldDB" id="A0A1C3K1T4"/>
<reference evidence="6 8" key="1">
    <citation type="submission" date="2016-06" db="EMBL/GenBank/DDBJ databases">
        <authorList>
            <person name="Kjaerup R.B."/>
            <person name="Dalgaard T.S."/>
            <person name="Juul-Madsen H.R."/>
        </authorList>
    </citation>
    <scope>NUCLEOTIDE SEQUENCE [LARGE SCALE GENOMIC DNA]</scope>
    <source>
        <strain evidence="6">Orrdi1</strain>
    </source>
</reference>
<name>A0A1C3K1T4_9BURK</name>